<dbReference type="EMBL" id="PJKA01000013">
    <property type="protein sequence ID" value="PNC16907.1"/>
    <property type="molecule type" value="Genomic_DNA"/>
</dbReference>
<gene>
    <name evidence="25" type="ORF">CXU22_09630</name>
</gene>
<feature type="domain" description="Mur ligase central" evidence="24">
    <location>
        <begin position="62"/>
        <end position="230"/>
    </location>
</feature>
<dbReference type="PANTHER" id="PTHR11136:SF0">
    <property type="entry name" value="DIHYDROFOLATE SYNTHETASE-RELATED"/>
    <property type="match status" value="1"/>
</dbReference>
<dbReference type="Gene3D" id="3.90.190.20">
    <property type="entry name" value="Mur ligase, C-terminal domain"/>
    <property type="match status" value="1"/>
</dbReference>
<evidence type="ECO:0000256" key="1">
    <source>
        <dbReference type="ARBA" id="ARBA00001946"/>
    </source>
</evidence>
<dbReference type="SUPFAM" id="SSF53623">
    <property type="entry name" value="MurD-like peptide ligases, catalytic domain"/>
    <property type="match status" value="1"/>
</dbReference>
<dbReference type="InterPro" id="IPR001645">
    <property type="entry name" value="Folylpolyglutamate_synth"/>
</dbReference>
<evidence type="ECO:0000256" key="3">
    <source>
        <dbReference type="ARBA" id="ARBA00004799"/>
    </source>
</evidence>
<evidence type="ECO:0000256" key="21">
    <source>
        <dbReference type="ARBA" id="ARBA00049161"/>
    </source>
</evidence>
<keyword evidence="9 22" id="KW-0436">Ligase</keyword>
<dbReference type="InterPro" id="IPR004101">
    <property type="entry name" value="Mur_ligase_C"/>
</dbReference>
<proteinExistence type="inferred from homology"/>
<evidence type="ECO:0000256" key="17">
    <source>
        <dbReference type="ARBA" id="ARBA00032510"/>
    </source>
</evidence>
<evidence type="ECO:0000256" key="19">
    <source>
        <dbReference type="ARBA" id="ARBA00047808"/>
    </source>
</evidence>
<evidence type="ECO:0000256" key="18">
    <source>
        <dbReference type="ARBA" id="ARBA00047493"/>
    </source>
</evidence>
<evidence type="ECO:0000259" key="23">
    <source>
        <dbReference type="Pfam" id="PF02875"/>
    </source>
</evidence>
<comment type="similarity">
    <text evidence="5 22">Belongs to the folylpolyglutamate synthase family.</text>
</comment>
<dbReference type="GO" id="GO:0046872">
    <property type="term" value="F:metal ion binding"/>
    <property type="evidence" value="ECO:0007669"/>
    <property type="project" value="UniProtKB-KW"/>
</dbReference>
<evidence type="ECO:0000256" key="16">
    <source>
        <dbReference type="ARBA" id="ARBA00030592"/>
    </source>
</evidence>
<dbReference type="InterPro" id="IPR036615">
    <property type="entry name" value="Mur_ligase_C_dom_sf"/>
</dbReference>
<reference evidence="25 26" key="1">
    <citation type="journal article" date="2017" name="BMC Genomics">
        <title>Genome sequencing of 39 Akkermansia muciniphila isolates reveals its population structure, genomic and functional diverisity, and global distribution in mammalian gut microbiotas.</title>
        <authorList>
            <person name="Guo X."/>
            <person name="Li S."/>
            <person name="Zhang J."/>
            <person name="Wu F."/>
            <person name="Li X."/>
            <person name="Wu D."/>
            <person name="Zhang M."/>
            <person name="Ou Z."/>
            <person name="Jie Z."/>
            <person name="Yan Q."/>
            <person name="Li P."/>
            <person name="Yi J."/>
            <person name="Peng Y."/>
        </authorList>
    </citation>
    <scope>NUCLEOTIDE SEQUENCE [LARGE SCALE GENOMIC DNA]</scope>
    <source>
        <strain evidence="25 26">GP24</strain>
    </source>
</reference>
<comment type="function">
    <text evidence="2">Functions in two distinct reactions of the de novo folate biosynthetic pathway. Catalyzes the addition of a glutamate residue to dihydropteroate (7,8-dihydropteroate or H2Pte) to form dihydrofolate (7,8-dihydrofolate monoglutamate or H2Pte-Glu). Also catalyzes successive additions of L-glutamate to tetrahydrofolate or 10-formyltetrahydrofolate or 5,10-methylenetetrahydrofolate, leading to folylpolyglutamate derivatives.</text>
</comment>
<dbReference type="EC" id="6.3.2.17" evidence="7"/>
<feature type="domain" description="Mur ligase C-terminal" evidence="23">
    <location>
        <begin position="285"/>
        <end position="390"/>
    </location>
</feature>
<dbReference type="GO" id="GO:0046656">
    <property type="term" value="P:folic acid biosynthetic process"/>
    <property type="evidence" value="ECO:0007669"/>
    <property type="project" value="UniProtKB-KW"/>
</dbReference>
<comment type="catalytic activity">
    <reaction evidence="19">
        <text>10-formyltetrahydrofolyl-(gamma-L-Glu)(n) + L-glutamate + ATP = 10-formyltetrahydrofolyl-(gamma-L-Glu)(n+1) + ADP + phosphate + H(+)</text>
        <dbReference type="Rhea" id="RHEA:51904"/>
        <dbReference type="Rhea" id="RHEA-COMP:13088"/>
        <dbReference type="Rhea" id="RHEA-COMP:14300"/>
        <dbReference type="ChEBI" id="CHEBI:15378"/>
        <dbReference type="ChEBI" id="CHEBI:29985"/>
        <dbReference type="ChEBI" id="CHEBI:30616"/>
        <dbReference type="ChEBI" id="CHEBI:43474"/>
        <dbReference type="ChEBI" id="CHEBI:134413"/>
        <dbReference type="ChEBI" id="CHEBI:456216"/>
        <dbReference type="EC" id="6.3.2.17"/>
    </reaction>
</comment>
<comment type="caution">
    <text evidence="25">The sequence shown here is derived from an EMBL/GenBank/DDBJ whole genome shotgun (WGS) entry which is preliminary data.</text>
</comment>
<organism evidence="25 26">
    <name type="scientific">Akkermansia muciniphila</name>
    <dbReference type="NCBI Taxonomy" id="239935"/>
    <lineage>
        <taxon>Bacteria</taxon>
        <taxon>Pseudomonadati</taxon>
        <taxon>Verrucomicrobiota</taxon>
        <taxon>Verrucomicrobiia</taxon>
        <taxon>Verrucomicrobiales</taxon>
        <taxon>Akkermansiaceae</taxon>
        <taxon>Akkermansia</taxon>
    </lineage>
</organism>
<evidence type="ECO:0000256" key="10">
    <source>
        <dbReference type="ARBA" id="ARBA00022723"/>
    </source>
</evidence>
<dbReference type="FunFam" id="3.40.1190.10:FF:000011">
    <property type="entry name" value="Folylpolyglutamate synthase/dihydrofolate synthase"/>
    <property type="match status" value="1"/>
</dbReference>
<evidence type="ECO:0000256" key="2">
    <source>
        <dbReference type="ARBA" id="ARBA00002714"/>
    </source>
</evidence>
<dbReference type="Pfam" id="PF02875">
    <property type="entry name" value="Mur_ligase_C"/>
    <property type="match status" value="1"/>
</dbReference>
<comment type="catalytic activity">
    <reaction evidence="18">
        <text>(6S)-5,6,7,8-tetrahydrofolyl-(gamma-L-Glu)(n) + L-glutamate + ATP = (6S)-5,6,7,8-tetrahydrofolyl-(gamma-L-Glu)(n+1) + ADP + phosphate + H(+)</text>
        <dbReference type="Rhea" id="RHEA:10580"/>
        <dbReference type="Rhea" id="RHEA-COMP:14738"/>
        <dbReference type="Rhea" id="RHEA-COMP:14740"/>
        <dbReference type="ChEBI" id="CHEBI:15378"/>
        <dbReference type="ChEBI" id="CHEBI:29985"/>
        <dbReference type="ChEBI" id="CHEBI:30616"/>
        <dbReference type="ChEBI" id="CHEBI:43474"/>
        <dbReference type="ChEBI" id="CHEBI:141005"/>
        <dbReference type="ChEBI" id="CHEBI:456216"/>
        <dbReference type="EC" id="6.3.2.17"/>
    </reaction>
</comment>
<dbReference type="GO" id="GO:0004326">
    <property type="term" value="F:tetrahydrofolylpolyglutamate synthase activity"/>
    <property type="evidence" value="ECO:0007669"/>
    <property type="project" value="UniProtKB-EC"/>
</dbReference>
<evidence type="ECO:0000256" key="22">
    <source>
        <dbReference type="PIRNR" id="PIRNR001563"/>
    </source>
</evidence>
<dbReference type="Gene3D" id="3.40.1190.10">
    <property type="entry name" value="Mur-like, catalytic domain"/>
    <property type="match status" value="1"/>
</dbReference>
<keyword evidence="11 22" id="KW-0547">Nucleotide-binding</keyword>
<comment type="catalytic activity">
    <reaction evidence="21">
        <text>7,8-dihydropteroate + L-glutamate + ATP = 7,8-dihydrofolate + ADP + phosphate + H(+)</text>
        <dbReference type="Rhea" id="RHEA:23584"/>
        <dbReference type="ChEBI" id="CHEBI:15378"/>
        <dbReference type="ChEBI" id="CHEBI:17839"/>
        <dbReference type="ChEBI" id="CHEBI:29985"/>
        <dbReference type="ChEBI" id="CHEBI:30616"/>
        <dbReference type="ChEBI" id="CHEBI:43474"/>
        <dbReference type="ChEBI" id="CHEBI:57451"/>
        <dbReference type="ChEBI" id="CHEBI:456216"/>
        <dbReference type="EC" id="6.3.2.12"/>
    </reaction>
</comment>
<dbReference type="InterPro" id="IPR013221">
    <property type="entry name" value="Mur_ligase_cen"/>
</dbReference>
<dbReference type="InterPro" id="IPR036565">
    <property type="entry name" value="Mur-like_cat_sf"/>
</dbReference>
<name>A0A2N8HAM4_9BACT</name>
<comment type="pathway">
    <text evidence="3">Cofactor biosynthesis; tetrahydrofolate biosynthesis; 7,8-dihydrofolate from 2-amino-4-hydroxy-6-hydroxymethyl-7,8-dihydropteridine diphosphate and 4-aminobenzoate: step 2/2.</text>
</comment>
<evidence type="ECO:0000256" key="8">
    <source>
        <dbReference type="ARBA" id="ARBA00019357"/>
    </source>
</evidence>
<comment type="catalytic activity">
    <reaction evidence="20">
        <text>(6R)-5,10-methylenetetrahydrofolyl-(gamma-L-Glu)(n) + L-glutamate + ATP = (6R)-5,10-methylenetetrahydrofolyl-(gamma-L-Glu)(n+1) + ADP + phosphate + H(+)</text>
        <dbReference type="Rhea" id="RHEA:51912"/>
        <dbReference type="Rhea" id="RHEA-COMP:13257"/>
        <dbReference type="Rhea" id="RHEA-COMP:13258"/>
        <dbReference type="ChEBI" id="CHEBI:15378"/>
        <dbReference type="ChEBI" id="CHEBI:29985"/>
        <dbReference type="ChEBI" id="CHEBI:30616"/>
        <dbReference type="ChEBI" id="CHEBI:43474"/>
        <dbReference type="ChEBI" id="CHEBI:136572"/>
        <dbReference type="ChEBI" id="CHEBI:456216"/>
        <dbReference type="EC" id="6.3.2.17"/>
    </reaction>
</comment>
<evidence type="ECO:0000256" key="12">
    <source>
        <dbReference type="ARBA" id="ARBA00022840"/>
    </source>
</evidence>
<comment type="cofactor">
    <cofactor evidence="1">
        <name>Mg(2+)</name>
        <dbReference type="ChEBI" id="CHEBI:18420"/>
    </cofactor>
</comment>
<evidence type="ECO:0000256" key="20">
    <source>
        <dbReference type="ARBA" id="ARBA00049035"/>
    </source>
</evidence>
<dbReference type="GO" id="GO:0005737">
    <property type="term" value="C:cytoplasm"/>
    <property type="evidence" value="ECO:0007669"/>
    <property type="project" value="TreeGrafter"/>
</dbReference>
<dbReference type="EC" id="6.3.2.12" evidence="6"/>
<keyword evidence="13" id="KW-0460">Magnesium</keyword>
<evidence type="ECO:0000256" key="11">
    <source>
        <dbReference type="ARBA" id="ARBA00022741"/>
    </source>
</evidence>
<dbReference type="Pfam" id="PF08245">
    <property type="entry name" value="Mur_ligase_M"/>
    <property type="match status" value="1"/>
</dbReference>
<evidence type="ECO:0000313" key="26">
    <source>
        <dbReference type="Proteomes" id="UP000236000"/>
    </source>
</evidence>
<dbReference type="NCBIfam" id="TIGR01499">
    <property type="entry name" value="folC"/>
    <property type="match status" value="1"/>
</dbReference>
<keyword evidence="14" id="KW-0289">Folate biosynthesis</keyword>
<evidence type="ECO:0000256" key="7">
    <source>
        <dbReference type="ARBA" id="ARBA00013025"/>
    </source>
</evidence>
<evidence type="ECO:0000256" key="4">
    <source>
        <dbReference type="ARBA" id="ARBA00005150"/>
    </source>
</evidence>
<evidence type="ECO:0000256" key="5">
    <source>
        <dbReference type="ARBA" id="ARBA00008276"/>
    </source>
</evidence>
<accession>A0A2N8HAM4</accession>
<dbReference type="Proteomes" id="UP000236000">
    <property type="component" value="Unassembled WGS sequence"/>
</dbReference>
<sequence length="422" mass="45141">MPRHTGIEPGPSHGRIPPMNVSAALDWLFSTQFFGIKLGLENTEKLLAAAGADRPEATVVHVAGTNGKGSTCAMIEALARAQGYVTGLFTSPHLVEFSERIRVNGNMISPEALAEEITFLKELAEAWEQPPTFFELALAVALRHFRKSGVNFIILETGLGGRLDATNAVPKDIAVLAPIGLDHQQYLGDTLAQIAAEKAAIIAPGKPAVTAAQHPEAMAVIEQTARERHSPLTVARMSRETPRPSLPGAHQRENAALALETMERLHALPSPADAGAALAGVRWPGRFERLASPALVLDGAHNEHAARVLAATWREEFPGKKAALVFAASADKHIRDMIPVLREIAGEWHLVPCTSPRIMPPEELASLLAELETGPVFIHSSLPEGLHAALASPLPALAAGSLFLLGDLKALLRHTEKRSTVQ</sequence>
<evidence type="ECO:0000256" key="15">
    <source>
        <dbReference type="ARBA" id="ARBA00030048"/>
    </source>
</evidence>
<dbReference type="GO" id="GO:0005524">
    <property type="term" value="F:ATP binding"/>
    <property type="evidence" value="ECO:0007669"/>
    <property type="project" value="UniProtKB-KW"/>
</dbReference>
<evidence type="ECO:0000256" key="13">
    <source>
        <dbReference type="ARBA" id="ARBA00022842"/>
    </source>
</evidence>
<evidence type="ECO:0000313" key="25">
    <source>
        <dbReference type="EMBL" id="PNC16907.1"/>
    </source>
</evidence>
<comment type="pathway">
    <text evidence="4">Cofactor biosynthesis; tetrahydrofolylpolyglutamate biosynthesis.</text>
</comment>
<evidence type="ECO:0000256" key="9">
    <source>
        <dbReference type="ARBA" id="ARBA00022598"/>
    </source>
</evidence>
<dbReference type="GO" id="GO:0008841">
    <property type="term" value="F:dihydrofolate synthase activity"/>
    <property type="evidence" value="ECO:0007669"/>
    <property type="project" value="UniProtKB-EC"/>
</dbReference>
<dbReference type="AlphaFoldDB" id="A0A2N8HAM4"/>
<dbReference type="SUPFAM" id="SSF53244">
    <property type="entry name" value="MurD-like peptide ligases, peptide-binding domain"/>
    <property type="match status" value="1"/>
</dbReference>
<evidence type="ECO:0000259" key="24">
    <source>
        <dbReference type="Pfam" id="PF08245"/>
    </source>
</evidence>
<keyword evidence="10" id="KW-0479">Metal-binding</keyword>
<evidence type="ECO:0000256" key="6">
    <source>
        <dbReference type="ARBA" id="ARBA00013023"/>
    </source>
</evidence>
<dbReference type="PIRSF" id="PIRSF001563">
    <property type="entry name" value="Folylpolyglu_synth"/>
    <property type="match status" value="1"/>
</dbReference>
<protein>
    <recommendedName>
        <fullName evidence="8">Dihydrofolate synthase/folylpolyglutamate synthase</fullName>
        <ecNumber evidence="6">6.3.2.12</ecNumber>
        <ecNumber evidence="7">6.3.2.17</ecNumber>
    </recommendedName>
    <alternativeName>
        <fullName evidence="17">Folylpoly-gamma-glutamate synthetase-dihydrofolate synthetase</fullName>
    </alternativeName>
    <alternativeName>
        <fullName evidence="15">Folylpolyglutamate synthetase</fullName>
    </alternativeName>
    <alternativeName>
        <fullName evidence="16">Tetrahydrofolylpolyglutamate synthase</fullName>
    </alternativeName>
</protein>
<evidence type="ECO:0000256" key="14">
    <source>
        <dbReference type="ARBA" id="ARBA00022909"/>
    </source>
</evidence>
<dbReference type="OrthoDB" id="9809356at2"/>
<dbReference type="PANTHER" id="PTHR11136">
    <property type="entry name" value="FOLYLPOLYGLUTAMATE SYNTHASE-RELATED"/>
    <property type="match status" value="1"/>
</dbReference>
<keyword evidence="12 22" id="KW-0067">ATP-binding</keyword>